<gene>
    <name evidence="1" type="ORF">LCGC14_0704690</name>
</gene>
<name>A0A0F9R2A1_9ZZZZ</name>
<protein>
    <submittedName>
        <fullName evidence="1">Uncharacterized protein</fullName>
    </submittedName>
</protein>
<organism evidence="1">
    <name type="scientific">marine sediment metagenome</name>
    <dbReference type="NCBI Taxonomy" id="412755"/>
    <lineage>
        <taxon>unclassified sequences</taxon>
        <taxon>metagenomes</taxon>
        <taxon>ecological metagenomes</taxon>
    </lineage>
</organism>
<accession>A0A0F9R2A1</accession>
<evidence type="ECO:0000313" key="1">
    <source>
        <dbReference type="EMBL" id="KKN43287.1"/>
    </source>
</evidence>
<dbReference type="AlphaFoldDB" id="A0A0F9R2A1"/>
<comment type="caution">
    <text evidence="1">The sequence shown here is derived from an EMBL/GenBank/DDBJ whole genome shotgun (WGS) entry which is preliminary data.</text>
</comment>
<sequence length="382" mass="43912">MSIEKIVFSDKNENSFSNIVKNFISILTFDVSGPVGSFSLKSRPLWSDIDILEFLTSDADTNERALKEFELFFKKVVKKIEKDKNVIFSDFKAGIDDRFVFNKNTTKSKIIELIPSLLTTKIKSLPDDEFLEEIKQLKTLRWTEKEILKGEKTNVGKKFKLWKALGDDSLVKIDIFGLYPGRFIEVSNFMVLGRFIKNEKRVDPFFKIIDLREAVSNDIIKFTKSGDFFKVLKRLFVIKRLDNNVSEGTRIVKFLNSPVGILGSVMSDMSDLITLLKAATNTKTNKKKLIKLKDALFDQIDILKDKIANTPLSNRKSNRINKLLDFLVLERKNIYSEDMIEILEQIIKIIKPVLDKFAENFILSDLQKINIDPKTTVFPVGS</sequence>
<reference evidence="1" key="1">
    <citation type="journal article" date="2015" name="Nature">
        <title>Complex archaea that bridge the gap between prokaryotes and eukaryotes.</title>
        <authorList>
            <person name="Spang A."/>
            <person name="Saw J.H."/>
            <person name="Jorgensen S.L."/>
            <person name="Zaremba-Niedzwiedzka K."/>
            <person name="Martijn J."/>
            <person name="Lind A.E."/>
            <person name="van Eijk R."/>
            <person name="Schleper C."/>
            <person name="Guy L."/>
            <person name="Ettema T.J."/>
        </authorList>
    </citation>
    <scope>NUCLEOTIDE SEQUENCE</scope>
</reference>
<proteinExistence type="predicted"/>
<dbReference type="EMBL" id="LAZR01001521">
    <property type="protein sequence ID" value="KKN43287.1"/>
    <property type="molecule type" value="Genomic_DNA"/>
</dbReference>